<dbReference type="EMBL" id="LT669839">
    <property type="protein sequence ID" value="SHD78320.1"/>
    <property type="molecule type" value="Genomic_DNA"/>
</dbReference>
<keyword evidence="2" id="KW-1185">Reference proteome</keyword>
<protein>
    <submittedName>
        <fullName evidence="1">Uncharacterized protein</fullName>
    </submittedName>
</protein>
<gene>
    <name evidence="1" type="ORF">CUESP1_2992</name>
</gene>
<evidence type="ECO:0000313" key="2">
    <source>
        <dbReference type="Proteomes" id="UP000245423"/>
    </source>
</evidence>
<evidence type="ECO:0000313" key="1">
    <source>
        <dbReference type="EMBL" id="SHD78320.1"/>
    </source>
</evidence>
<proteinExistence type="predicted"/>
<dbReference type="Proteomes" id="UP000245423">
    <property type="component" value="Chromosome 1"/>
</dbReference>
<sequence>MARAQDIREIEFGKSINFNNSLSGYLEFES</sequence>
<accession>A0A1M4PS74</accession>
<dbReference type="AlphaFoldDB" id="A0A1M4PS74"/>
<organism evidence="1 2">
    <name type="scientific">[Clostridium] ultunense Esp</name>
    <dbReference type="NCBI Taxonomy" id="1288971"/>
    <lineage>
        <taxon>Bacteria</taxon>
        <taxon>Bacillati</taxon>
        <taxon>Bacillota</taxon>
        <taxon>Tissierellia</taxon>
        <taxon>Tissierellales</taxon>
        <taxon>Tepidimicrobiaceae</taxon>
        <taxon>Schnuerera</taxon>
    </lineage>
</organism>
<reference evidence="1 2" key="1">
    <citation type="submission" date="2016-11" db="EMBL/GenBank/DDBJ databases">
        <authorList>
            <person name="Manzoor S."/>
        </authorList>
    </citation>
    <scope>NUCLEOTIDE SEQUENCE [LARGE SCALE GENOMIC DNA]</scope>
    <source>
        <strain evidence="1">Clostridium ultunense strain Esp</strain>
    </source>
</reference>
<name>A0A1M4PS74_9FIRM</name>